<evidence type="ECO:0000313" key="4">
    <source>
        <dbReference type="Proteomes" id="UP000321960"/>
    </source>
</evidence>
<dbReference type="RefSeq" id="WP_147023830.1">
    <property type="nucleotide sequence ID" value="NZ_BJZU01000003.1"/>
</dbReference>
<keyword evidence="5" id="KW-1185">Reference proteome</keyword>
<evidence type="ECO:0000313" key="3">
    <source>
        <dbReference type="EMBL" id="GLS62107.1"/>
    </source>
</evidence>
<dbReference type="OrthoDB" id="8000419at2"/>
<proteinExistence type="predicted"/>
<dbReference type="AlphaFoldDB" id="A0A512IWS4"/>
<evidence type="ECO:0000256" key="1">
    <source>
        <dbReference type="SAM" id="MobiDB-lite"/>
    </source>
</evidence>
<gene>
    <name evidence="3" type="ORF">GCM10007888_04880</name>
    <name evidence="2" type="ORF">MOX02_02000</name>
</gene>
<reference evidence="3" key="4">
    <citation type="submission" date="2023-01" db="EMBL/GenBank/DDBJ databases">
        <title>Draft genome sequence of Methylobacterium oxalidis strain NBRC 107715.</title>
        <authorList>
            <person name="Sun Q."/>
            <person name="Mori K."/>
        </authorList>
    </citation>
    <scope>NUCLEOTIDE SEQUENCE</scope>
    <source>
        <strain evidence="3">NBRC 107715</strain>
    </source>
</reference>
<feature type="region of interest" description="Disordered" evidence="1">
    <location>
        <begin position="52"/>
        <end position="80"/>
    </location>
</feature>
<dbReference type="EMBL" id="BSPK01000004">
    <property type="protein sequence ID" value="GLS62107.1"/>
    <property type="molecule type" value="Genomic_DNA"/>
</dbReference>
<comment type="caution">
    <text evidence="2">The sequence shown here is derived from an EMBL/GenBank/DDBJ whole genome shotgun (WGS) entry which is preliminary data.</text>
</comment>
<evidence type="ECO:0000313" key="2">
    <source>
        <dbReference type="EMBL" id="GEP02162.1"/>
    </source>
</evidence>
<dbReference type="Proteomes" id="UP001156856">
    <property type="component" value="Unassembled WGS sequence"/>
</dbReference>
<sequence>MTRLFIARIRSPQGERPLVTVRAAAEGEARLFLEAEYPDDTVEAVVEPEDWVSDADTGSAPGDIREHAGVSWPESAEPRG</sequence>
<accession>A0A512IWS4</accession>
<reference evidence="3" key="1">
    <citation type="journal article" date="2014" name="Int. J. Syst. Evol. Microbiol.">
        <title>Complete genome of a new Firmicutes species belonging to the dominant human colonic microbiota ('Ruminococcus bicirculans') reveals two chromosomes and a selective capacity to utilize plant glucans.</title>
        <authorList>
            <consortium name="NISC Comparative Sequencing Program"/>
            <person name="Wegmann U."/>
            <person name="Louis P."/>
            <person name="Goesmann A."/>
            <person name="Henrissat B."/>
            <person name="Duncan S.H."/>
            <person name="Flint H.J."/>
        </authorList>
    </citation>
    <scope>NUCLEOTIDE SEQUENCE</scope>
    <source>
        <strain evidence="3">NBRC 107715</strain>
    </source>
</reference>
<evidence type="ECO:0000313" key="5">
    <source>
        <dbReference type="Proteomes" id="UP001156856"/>
    </source>
</evidence>
<dbReference type="EMBL" id="BJZU01000003">
    <property type="protein sequence ID" value="GEP02162.1"/>
    <property type="molecule type" value="Genomic_DNA"/>
</dbReference>
<organism evidence="2 4">
    <name type="scientific">Methylobacterium oxalidis</name>
    <dbReference type="NCBI Taxonomy" id="944322"/>
    <lineage>
        <taxon>Bacteria</taxon>
        <taxon>Pseudomonadati</taxon>
        <taxon>Pseudomonadota</taxon>
        <taxon>Alphaproteobacteria</taxon>
        <taxon>Hyphomicrobiales</taxon>
        <taxon>Methylobacteriaceae</taxon>
        <taxon>Methylobacterium</taxon>
    </lineage>
</organism>
<dbReference type="Proteomes" id="UP000321960">
    <property type="component" value="Unassembled WGS sequence"/>
</dbReference>
<name>A0A512IWS4_9HYPH</name>
<reference evidence="2 4" key="3">
    <citation type="submission" date="2019-07" db="EMBL/GenBank/DDBJ databases">
        <title>Whole genome shotgun sequence of Methylobacterium oxalidis NBRC 107715.</title>
        <authorList>
            <person name="Hosoyama A."/>
            <person name="Uohara A."/>
            <person name="Ohji S."/>
            <person name="Ichikawa N."/>
        </authorList>
    </citation>
    <scope>NUCLEOTIDE SEQUENCE [LARGE SCALE GENOMIC DNA]</scope>
    <source>
        <strain evidence="2 4">NBRC 107715</strain>
    </source>
</reference>
<protein>
    <submittedName>
        <fullName evidence="2">Uncharacterized protein</fullName>
    </submittedName>
</protein>
<reference evidence="5" key="2">
    <citation type="journal article" date="2019" name="Int. J. Syst. Evol. Microbiol.">
        <title>The Global Catalogue of Microorganisms (GCM) 10K type strain sequencing project: providing services to taxonomists for standard genome sequencing and annotation.</title>
        <authorList>
            <consortium name="The Broad Institute Genomics Platform"/>
            <consortium name="The Broad Institute Genome Sequencing Center for Infectious Disease"/>
            <person name="Wu L."/>
            <person name="Ma J."/>
        </authorList>
    </citation>
    <scope>NUCLEOTIDE SEQUENCE [LARGE SCALE GENOMIC DNA]</scope>
    <source>
        <strain evidence="5">NBRC 107715</strain>
    </source>
</reference>